<evidence type="ECO:0000313" key="1">
    <source>
        <dbReference type="EMBL" id="KAL3678524.1"/>
    </source>
</evidence>
<dbReference type="Proteomes" id="UP001633002">
    <property type="component" value="Unassembled WGS sequence"/>
</dbReference>
<dbReference type="InterPro" id="IPR007750">
    <property type="entry name" value="DUF674"/>
</dbReference>
<dbReference type="PANTHER" id="PTHR33103">
    <property type="entry name" value="OS01G0153900 PROTEIN"/>
    <property type="match status" value="1"/>
</dbReference>
<dbReference type="Pfam" id="PF05056">
    <property type="entry name" value="DUF674"/>
    <property type="match status" value="2"/>
</dbReference>
<dbReference type="AlphaFoldDB" id="A0ABD3GJB7"/>
<reference evidence="1 2" key="1">
    <citation type="submission" date="2024-09" db="EMBL/GenBank/DDBJ databases">
        <title>Chromosome-scale assembly of Riccia sorocarpa.</title>
        <authorList>
            <person name="Paukszto L."/>
        </authorList>
    </citation>
    <scope>NUCLEOTIDE SEQUENCE [LARGE SCALE GENOMIC DNA]</scope>
    <source>
        <strain evidence="1">LP-2024</strain>
        <tissue evidence="1">Aerial parts of the thallus</tissue>
    </source>
</reference>
<dbReference type="EMBL" id="JBJQOH010000007">
    <property type="protein sequence ID" value="KAL3678524.1"/>
    <property type="molecule type" value="Genomic_DNA"/>
</dbReference>
<gene>
    <name evidence="1" type="ORF">R1sor_021480</name>
</gene>
<comment type="caution">
    <text evidence="1">The sequence shown here is derived from an EMBL/GenBank/DDBJ whole genome shotgun (WGS) entry which is preliminary data.</text>
</comment>
<keyword evidence="2" id="KW-1185">Reference proteome</keyword>
<dbReference type="PANTHER" id="PTHR33103:SF19">
    <property type="entry name" value="OS09G0544700 PROTEIN"/>
    <property type="match status" value="1"/>
</dbReference>
<evidence type="ECO:0000313" key="2">
    <source>
        <dbReference type="Proteomes" id="UP001633002"/>
    </source>
</evidence>
<proteinExistence type="predicted"/>
<organism evidence="1 2">
    <name type="scientific">Riccia sorocarpa</name>
    <dbReference type="NCBI Taxonomy" id="122646"/>
    <lineage>
        <taxon>Eukaryota</taxon>
        <taxon>Viridiplantae</taxon>
        <taxon>Streptophyta</taxon>
        <taxon>Embryophyta</taxon>
        <taxon>Marchantiophyta</taxon>
        <taxon>Marchantiopsida</taxon>
        <taxon>Marchantiidae</taxon>
        <taxon>Marchantiales</taxon>
        <taxon>Ricciaceae</taxon>
        <taxon>Riccia</taxon>
    </lineage>
</organism>
<accession>A0ABD3GJB7</accession>
<protein>
    <submittedName>
        <fullName evidence="1">Uncharacterized protein</fullName>
    </submittedName>
</protein>
<name>A0ABD3GJB7_9MARC</name>
<sequence>MKVKLVRSRRLKRVLLLECGKDFADKLLGFLVMPVSNMMQLLGSSLVKDGNALYNVYTSMTKIEGTAFSTSAAKTVLMDPSSCYTFRGGNAVFLIGEDLSISRSSISMALQLLEAVEGNFRDIDCKEIEAGEETVLLLVKAALASRTPLTDVFGTSFEETKS</sequence>